<organism evidence="8 9">
    <name type="scientific">Meganyctiphanes norvegica</name>
    <name type="common">Northern krill</name>
    <name type="synonym">Thysanopoda norvegica</name>
    <dbReference type="NCBI Taxonomy" id="48144"/>
    <lineage>
        <taxon>Eukaryota</taxon>
        <taxon>Metazoa</taxon>
        <taxon>Ecdysozoa</taxon>
        <taxon>Arthropoda</taxon>
        <taxon>Crustacea</taxon>
        <taxon>Multicrustacea</taxon>
        <taxon>Malacostraca</taxon>
        <taxon>Eumalacostraca</taxon>
        <taxon>Eucarida</taxon>
        <taxon>Euphausiacea</taxon>
        <taxon>Euphausiidae</taxon>
        <taxon>Meganyctiphanes</taxon>
    </lineage>
</organism>
<evidence type="ECO:0000259" key="7">
    <source>
        <dbReference type="PROSITE" id="PS50106"/>
    </source>
</evidence>
<dbReference type="GO" id="GO:0030010">
    <property type="term" value="P:establishment of cell polarity"/>
    <property type="evidence" value="ECO:0007669"/>
    <property type="project" value="TreeGrafter"/>
</dbReference>
<feature type="compositionally biased region" description="Polar residues" evidence="6">
    <location>
        <begin position="281"/>
        <end position="295"/>
    </location>
</feature>
<dbReference type="InterPro" id="IPR021922">
    <property type="entry name" value="Par3/HAL_N"/>
</dbReference>
<feature type="region of interest" description="Disordered" evidence="6">
    <location>
        <begin position="1146"/>
        <end position="1353"/>
    </location>
</feature>
<keyword evidence="9" id="KW-1185">Reference proteome</keyword>
<evidence type="ECO:0000256" key="1">
    <source>
        <dbReference type="ARBA" id="ARBA00005358"/>
    </source>
</evidence>
<feature type="coiled-coil region" evidence="5">
    <location>
        <begin position="1365"/>
        <end position="1392"/>
    </location>
</feature>
<dbReference type="CDD" id="cd23059">
    <property type="entry name" value="PDZ3_Par3-like"/>
    <property type="match status" value="1"/>
</dbReference>
<feature type="region of interest" description="Disordered" evidence="6">
    <location>
        <begin position="272"/>
        <end position="298"/>
    </location>
</feature>
<feature type="region of interest" description="Disordered" evidence="6">
    <location>
        <begin position="1040"/>
        <end position="1074"/>
    </location>
</feature>
<feature type="compositionally biased region" description="Basic and acidic residues" evidence="6">
    <location>
        <begin position="1215"/>
        <end position="1254"/>
    </location>
</feature>
<proteinExistence type="inferred from homology"/>
<sequence>MRLRSRSNGMLGPHTATLPGGGGPAATTSASSSSSRGLSSRLPGEIKSHYSEVVNVAEKLSRLFSRTHTYHVHRKHRSMIEPQVTGSNPSNNINNNSVISDIEPSQSWVTVHNLKQLDGGILDPDDRLNDVADDREQIIAIYDERHDHHGGDGTSDPSSDSENHSPDIFKGVEHKFAPFSRNDIEITNEDINGTPPPLHVRRGSEPALNRLSPIPNTVADLPPDPTKRWSAAPTYIVQDQNHPHNHSTPMKSHDGYHHSSYEDDNVFLYERGEGSGEEKTPSSTPLSSHQGTAFTPFSRDANRLSVQVLSENGRWADAADRVLYEGRRREPLGGSASSPAHSRDPSHDDSNQIILIVLSNDHGPLGIHVIPSTDPRGQDQGLLVEGVEPDGRIARDGRIQVHDRIIEINGKPLHNITFHKAQEIFKDAMQAPELCLKIIKKNNQSNGLVEGEERIGGVKLASTRKVPSSRTQNSIQQSNTRKIGRRVTVNLVKGPHGLGFSITTRDNHAGGEAPIYIKSILPKGAAIEDGTLRIGDRLLQVNDVEVTGRSQSEVAGLLRQISVGGTASLTVSRQETKETTSATNPEEATLDNDRSTSPKLPRQLVSTQSPDSLPFLRQPPEKSVEDSLMFPWKQREILMFEIPVHDSERAGLGVSVKGKTSSGPNGSVDLGIFVKNVIHGGAASRDGRLLQNDQLVNINGISLLGKPNSESMKTLRNAMNQEGPVPGIISLTVARRIDNRERSSPSAARSGRDSASSLLTNSSGTETLGGAKSCPATPTPDQSGNNHSSENTLILGRRGETGDGNLSGSDPFDVRNPVIRQLTGNNNPLRNESYYKATHDTWNTSQLQQLVMRSEHESLSNTNNLSNVMGSPTVNLPSRDTLIIHDEYETANYPSKGNQGTGPAASSGNFSDNPSQSDDAYISQTSLEESGNGFSRDQLWRQSMSEKRHATLDAKNTDTYQRNKKAREERERQRQMMSAQEKSNSAVQGLGCQGLGTNMAPTPDEAGRNRELLGVEDVGGKLVRASSDDSLASHILLQRTNQSQETSQHDPITQDFGRRRPEVGPGLGMKKSSSLESLQTMVQEMALEMEDGHRLGSGRVPRGRGCNESFRAAVDRSIEAPLTGLRNKMETLEGLSSEEYFDNLVAEEESESSGSGFGRDNSRQSSVNSGGEDKGKKGSKKKQGIFKGLGSMFRFGKHRKSIDNTSMQPSSLGAVEHEHGRTEVDKAEMERLAAARRQQQEEHDRMQEQYRRMLENTSRNNQPSSLSMAEDESGPSRSERMHQLRAEHQRRHQQRKGTYPTDEVEERYDSQIRQRLEPVPSEPKSEPPRHSRSHSYDVYGEGRPGSRAGYADPHKYSHYVNYEQIQQHLRKNKEQERLKKLASQQYQDFREKQTRKLLESNNGGLVHKLEETFIHEKIIASREQREYQSQRGPRDSGREHQHRPVSNYYEYESVQAMISHAQSNSTSLPRRHHPPPPIPPPAAAVHSKSSKNMNNTSNNNGINNNFFPSSSQSHHLPMYKQPSSSSVHSNHSGHHQSRGGHIASHMGPHENIYGSSGYRPASAYGSGPHHNKPPQPPSHHHTNSLTVPGSKV</sequence>
<evidence type="ECO:0000256" key="4">
    <source>
        <dbReference type="ARBA" id="ARBA00023306"/>
    </source>
</evidence>
<evidence type="ECO:0000256" key="6">
    <source>
        <dbReference type="SAM" id="MobiDB-lite"/>
    </source>
</evidence>
<evidence type="ECO:0000256" key="2">
    <source>
        <dbReference type="ARBA" id="ARBA00022618"/>
    </source>
</evidence>
<feature type="compositionally biased region" description="Polar residues" evidence="6">
    <location>
        <begin position="1583"/>
        <end position="1592"/>
    </location>
</feature>
<dbReference type="GO" id="GO:0007155">
    <property type="term" value="P:cell adhesion"/>
    <property type="evidence" value="ECO:0007669"/>
    <property type="project" value="TreeGrafter"/>
</dbReference>
<feature type="region of interest" description="Disordered" evidence="6">
    <location>
        <begin position="1"/>
        <end position="43"/>
    </location>
</feature>
<evidence type="ECO:0000256" key="5">
    <source>
        <dbReference type="SAM" id="Coils"/>
    </source>
</evidence>
<dbReference type="GO" id="GO:0051301">
    <property type="term" value="P:cell division"/>
    <property type="evidence" value="ECO:0007669"/>
    <property type="project" value="UniProtKB-KW"/>
</dbReference>
<dbReference type="GO" id="GO:0016324">
    <property type="term" value="C:apical plasma membrane"/>
    <property type="evidence" value="ECO:0007669"/>
    <property type="project" value="TreeGrafter"/>
</dbReference>
<feature type="domain" description="PDZ" evidence="7">
    <location>
        <begin position="488"/>
        <end position="560"/>
    </location>
</feature>
<dbReference type="GO" id="GO:0035091">
    <property type="term" value="F:phosphatidylinositol binding"/>
    <property type="evidence" value="ECO:0007669"/>
    <property type="project" value="TreeGrafter"/>
</dbReference>
<dbReference type="EMBL" id="CAXKWB010001241">
    <property type="protein sequence ID" value="CAL4063734.1"/>
    <property type="molecule type" value="Genomic_DNA"/>
</dbReference>
<dbReference type="GO" id="GO:0000226">
    <property type="term" value="P:microtubule cytoskeleton organization"/>
    <property type="evidence" value="ECO:0007669"/>
    <property type="project" value="TreeGrafter"/>
</dbReference>
<feature type="compositionally biased region" description="Polar residues" evidence="6">
    <location>
        <begin position="569"/>
        <end position="586"/>
    </location>
</feature>
<dbReference type="Gene3D" id="3.10.20.90">
    <property type="entry name" value="Phosphatidylinositol 3-kinase Catalytic Subunit, Chain A, domain 1"/>
    <property type="match status" value="1"/>
</dbReference>
<protein>
    <recommendedName>
        <fullName evidence="7">PDZ domain-containing protein</fullName>
    </recommendedName>
</protein>
<reference evidence="8 9" key="1">
    <citation type="submission" date="2024-05" db="EMBL/GenBank/DDBJ databases">
        <authorList>
            <person name="Wallberg A."/>
        </authorList>
    </citation>
    <scope>NUCLEOTIDE SEQUENCE [LARGE SCALE GENOMIC DNA]</scope>
</reference>
<feature type="compositionally biased region" description="Low complexity" evidence="6">
    <location>
        <begin position="744"/>
        <end position="757"/>
    </location>
</feature>
<feature type="domain" description="PDZ" evidence="7">
    <location>
        <begin position="354"/>
        <end position="440"/>
    </location>
</feature>
<feature type="region of interest" description="Disordered" evidence="6">
    <location>
        <begin position="1421"/>
        <end position="1444"/>
    </location>
</feature>
<dbReference type="GO" id="GO:0008104">
    <property type="term" value="P:intracellular protein localization"/>
    <property type="evidence" value="ECO:0007669"/>
    <property type="project" value="TreeGrafter"/>
</dbReference>
<comment type="caution">
    <text evidence="8">The sequence shown here is derived from an EMBL/GenBank/DDBJ whole genome shotgun (WGS) entry which is preliminary data.</text>
</comment>
<accession>A0AAV2PUQ0</accession>
<evidence type="ECO:0000256" key="3">
    <source>
        <dbReference type="ARBA" id="ARBA00022737"/>
    </source>
</evidence>
<dbReference type="SUPFAM" id="SSF50156">
    <property type="entry name" value="PDZ domain-like"/>
    <property type="match status" value="3"/>
</dbReference>
<dbReference type="GO" id="GO:0043296">
    <property type="term" value="C:apical junction complex"/>
    <property type="evidence" value="ECO:0007669"/>
    <property type="project" value="TreeGrafter"/>
</dbReference>
<feature type="non-terminal residue" evidence="8">
    <location>
        <position position="1592"/>
    </location>
</feature>
<feature type="compositionally biased region" description="Low complexity" evidence="6">
    <location>
        <begin position="25"/>
        <end position="43"/>
    </location>
</feature>
<dbReference type="InterPro" id="IPR052213">
    <property type="entry name" value="PAR3"/>
</dbReference>
<dbReference type="GO" id="GO:0005938">
    <property type="term" value="C:cell cortex"/>
    <property type="evidence" value="ECO:0007669"/>
    <property type="project" value="TreeGrafter"/>
</dbReference>
<feature type="compositionally biased region" description="Polar residues" evidence="6">
    <location>
        <begin position="779"/>
        <end position="792"/>
    </location>
</feature>
<dbReference type="InterPro" id="IPR036034">
    <property type="entry name" value="PDZ_sf"/>
</dbReference>
<feature type="region of interest" description="Disordered" evidence="6">
    <location>
        <begin position="732"/>
        <end position="816"/>
    </location>
</feature>
<dbReference type="FunFam" id="2.30.42.10:FF:000011">
    <property type="entry name" value="partitioning defective 3 homolog isoform X1"/>
    <property type="match status" value="1"/>
</dbReference>
<dbReference type="InterPro" id="IPR001478">
    <property type="entry name" value="PDZ"/>
</dbReference>
<dbReference type="Pfam" id="PF00595">
    <property type="entry name" value="PDZ"/>
    <property type="match status" value="3"/>
</dbReference>
<dbReference type="PANTHER" id="PTHR16484">
    <property type="entry name" value="PARTITIONING DEFECTIVE 3 RELATED"/>
    <property type="match status" value="1"/>
</dbReference>
<dbReference type="PANTHER" id="PTHR16484:SF17">
    <property type="entry name" value="BAZOOKA, ISOFORM B"/>
    <property type="match status" value="1"/>
</dbReference>
<feature type="region of interest" description="Disordered" evidence="6">
    <location>
        <begin position="240"/>
        <end position="260"/>
    </location>
</feature>
<feature type="compositionally biased region" description="Basic and acidic residues" evidence="6">
    <location>
        <begin position="1307"/>
        <end position="1316"/>
    </location>
</feature>
<feature type="compositionally biased region" description="Basic and acidic residues" evidence="6">
    <location>
        <begin position="945"/>
        <end position="956"/>
    </location>
</feature>
<dbReference type="Gene3D" id="2.30.42.10">
    <property type="match status" value="3"/>
</dbReference>
<keyword evidence="5" id="KW-0175">Coiled coil</keyword>
<gene>
    <name evidence="8" type="ORF">MNOR_LOCUS3589</name>
</gene>
<keyword evidence="3" id="KW-0677">Repeat</keyword>
<feature type="region of interest" description="Disordered" evidence="6">
    <location>
        <begin position="1460"/>
        <end position="1592"/>
    </location>
</feature>
<keyword evidence="4" id="KW-0131">Cell cycle</keyword>
<keyword evidence="2" id="KW-0132">Cell division</keyword>
<feature type="compositionally biased region" description="Basic and acidic residues" evidence="6">
    <location>
        <begin position="1421"/>
        <end position="1439"/>
    </location>
</feature>
<dbReference type="SMART" id="SM00228">
    <property type="entry name" value="PDZ"/>
    <property type="match status" value="3"/>
</dbReference>
<feature type="region of interest" description="Disordered" evidence="6">
    <location>
        <begin position="891"/>
        <end position="919"/>
    </location>
</feature>
<feature type="region of interest" description="Disordered" evidence="6">
    <location>
        <begin position="945"/>
        <end position="988"/>
    </location>
</feature>
<evidence type="ECO:0000313" key="9">
    <source>
        <dbReference type="Proteomes" id="UP001497623"/>
    </source>
</evidence>
<feature type="region of interest" description="Disordered" evidence="6">
    <location>
        <begin position="143"/>
        <end position="168"/>
    </location>
</feature>
<feature type="compositionally biased region" description="Polar residues" evidence="6">
    <location>
        <begin position="1040"/>
        <end position="1051"/>
    </location>
</feature>
<dbReference type="GO" id="GO:0005912">
    <property type="term" value="C:adherens junction"/>
    <property type="evidence" value="ECO:0007669"/>
    <property type="project" value="TreeGrafter"/>
</dbReference>
<feature type="domain" description="PDZ" evidence="7">
    <location>
        <begin position="641"/>
        <end position="718"/>
    </location>
</feature>
<feature type="compositionally biased region" description="Basic and acidic residues" evidence="6">
    <location>
        <begin position="251"/>
        <end position="260"/>
    </location>
</feature>
<feature type="region of interest" description="Disordered" evidence="6">
    <location>
        <begin position="328"/>
        <end position="348"/>
    </location>
</feature>
<name>A0AAV2PUQ0_MEGNR</name>
<dbReference type="Pfam" id="PF12053">
    <property type="entry name" value="Par3_HAL_N_term"/>
    <property type="match status" value="1"/>
</dbReference>
<dbReference type="Proteomes" id="UP001497623">
    <property type="component" value="Unassembled WGS sequence"/>
</dbReference>
<dbReference type="GO" id="GO:0051660">
    <property type="term" value="P:establishment of centrosome localization"/>
    <property type="evidence" value="ECO:0007669"/>
    <property type="project" value="TreeGrafter"/>
</dbReference>
<feature type="compositionally biased region" description="Basic and acidic residues" evidence="6">
    <location>
        <begin position="1277"/>
        <end position="1287"/>
    </location>
</feature>
<dbReference type="PROSITE" id="PS50106">
    <property type="entry name" value="PDZ"/>
    <property type="match status" value="3"/>
</dbReference>
<feature type="region of interest" description="Disordered" evidence="6">
    <location>
        <begin position="569"/>
        <end position="620"/>
    </location>
</feature>
<feature type="compositionally biased region" description="Polar residues" evidence="6">
    <location>
        <begin position="904"/>
        <end position="919"/>
    </location>
</feature>
<dbReference type="GO" id="GO:0045197">
    <property type="term" value="P:establishment or maintenance of epithelial cell apical/basal polarity"/>
    <property type="evidence" value="ECO:0007669"/>
    <property type="project" value="TreeGrafter"/>
</dbReference>
<evidence type="ECO:0000313" key="8">
    <source>
        <dbReference type="EMBL" id="CAL4063734.1"/>
    </source>
</evidence>
<feature type="compositionally biased region" description="Low complexity" evidence="6">
    <location>
        <begin position="1490"/>
        <end position="1511"/>
    </location>
</feature>
<feature type="compositionally biased region" description="Polar residues" evidence="6">
    <location>
        <begin position="1255"/>
        <end position="1267"/>
    </location>
</feature>
<dbReference type="CDD" id="cd23058">
    <property type="entry name" value="PDZ2_Par3-like"/>
    <property type="match status" value="1"/>
</dbReference>
<comment type="similarity">
    <text evidence="1">Belongs to the PAR3 family.</text>
</comment>